<sequence>MNRSVVLLLFLSFLWVQEEPAPQDTSAVQDSISIQTTIYAVVIVGNQPISDLSSTLEASAVLDTLLDMPAEELIQIDTSDNTTVIPTEKVMSVMESVAGENKFCEDRYCARMVAKELDVDKIILVDISEIEVESGPDLESFFSGNLILSIAYVGVGTDIKTGEDVELLITEKTYPIKLEGDWEELAVRIRSRTWRLMSAEAPEGRFPPELVKFELSDLLFFIEDSPEIAILIGMGVLAGLVGGYMLASRPPVIGNPPPFPETL</sequence>
<dbReference type="AlphaFoldDB" id="A0A382LQ44"/>
<proteinExistence type="predicted"/>
<accession>A0A382LQ44</accession>
<dbReference type="EMBL" id="UINC01087748">
    <property type="protein sequence ID" value="SVC37377.1"/>
    <property type="molecule type" value="Genomic_DNA"/>
</dbReference>
<reference evidence="1" key="1">
    <citation type="submission" date="2018-05" db="EMBL/GenBank/DDBJ databases">
        <authorList>
            <person name="Lanie J.A."/>
            <person name="Ng W.-L."/>
            <person name="Kazmierczak K.M."/>
            <person name="Andrzejewski T.M."/>
            <person name="Davidsen T.M."/>
            <person name="Wayne K.J."/>
            <person name="Tettelin H."/>
            <person name="Glass J.I."/>
            <person name="Rusch D."/>
            <person name="Podicherti R."/>
            <person name="Tsui H.-C.T."/>
            <person name="Winkler M.E."/>
        </authorList>
    </citation>
    <scope>NUCLEOTIDE SEQUENCE</scope>
</reference>
<organism evidence="1">
    <name type="scientific">marine metagenome</name>
    <dbReference type="NCBI Taxonomy" id="408172"/>
    <lineage>
        <taxon>unclassified sequences</taxon>
        <taxon>metagenomes</taxon>
        <taxon>ecological metagenomes</taxon>
    </lineage>
</organism>
<name>A0A382LQ44_9ZZZZ</name>
<evidence type="ECO:0000313" key="1">
    <source>
        <dbReference type="EMBL" id="SVC37377.1"/>
    </source>
</evidence>
<gene>
    <name evidence="1" type="ORF">METZ01_LOCUS290231</name>
</gene>
<protein>
    <submittedName>
        <fullName evidence="1">Uncharacterized protein</fullName>
    </submittedName>
</protein>